<dbReference type="Gene3D" id="1.10.3110.10">
    <property type="entry name" value="protoporphyrinogen ix oxidase, domain 3"/>
    <property type="match status" value="1"/>
</dbReference>
<evidence type="ECO:0000259" key="1">
    <source>
        <dbReference type="Pfam" id="PF01593"/>
    </source>
</evidence>
<dbReference type="InterPro" id="IPR036188">
    <property type="entry name" value="FAD/NAD-bd_sf"/>
</dbReference>
<reference evidence="2" key="2">
    <citation type="submission" date="2023-01" db="EMBL/GenBank/DDBJ databases">
        <authorList>
            <person name="Sun Q."/>
            <person name="Evtushenko L."/>
        </authorList>
    </citation>
    <scope>NUCLEOTIDE SEQUENCE</scope>
    <source>
        <strain evidence="2">VKM Ac-1940</strain>
    </source>
</reference>
<comment type="caution">
    <text evidence="2">The sequence shown here is derived from an EMBL/GenBank/DDBJ whole genome shotgun (WGS) entry which is preliminary data.</text>
</comment>
<proteinExistence type="predicted"/>
<evidence type="ECO:0000313" key="3">
    <source>
        <dbReference type="Proteomes" id="UP001142291"/>
    </source>
</evidence>
<dbReference type="Proteomes" id="UP001142291">
    <property type="component" value="Unassembled WGS sequence"/>
</dbReference>
<dbReference type="InterPro" id="IPR050464">
    <property type="entry name" value="Zeta_carotene_desat/Oxidored"/>
</dbReference>
<keyword evidence="3" id="KW-1185">Reference proteome</keyword>
<dbReference type="Pfam" id="PF01593">
    <property type="entry name" value="Amino_oxidase"/>
    <property type="match status" value="1"/>
</dbReference>
<dbReference type="Gene3D" id="3.90.660.20">
    <property type="entry name" value="Protoporphyrinogen oxidase, mitochondrial, domain 2"/>
    <property type="match status" value="1"/>
</dbReference>
<evidence type="ECO:0000313" key="2">
    <source>
        <dbReference type="EMBL" id="GLJ95478.1"/>
    </source>
</evidence>
<name>A0A9W6M6F1_9MICO</name>
<reference evidence="2" key="1">
    <citation type="journal article" date="2014" name="Int. J. Syst. Evol. Microbiol.">
        <title>Complete genome sequence of Corynebacterium casei LMG S-19264T (=DSM 44701T), isolated from a smear-ripened cheese.</title>
        <authorList>
            <consortium name="US DOE Joint Genome Institute (JGI-PGF)"/>
            <person name="Walter F."/>
            <person name="Albersmeier A."/>
            <person name="Kalinowski J."/>
            <person name="Ruckert C."/>
        </authorList>
    </citation>
    <scope>NUCLEOTIDE SEQUENCE</scope>
    <source>
        <strain evidence="2">VKM Ac-1940</strain>
    </source>
</reference>
<feature type="domain" description="Amine oxidase" evidence="1">
    <location>
        <begin position="13"/>
        <end position="442"/>
    </location>
</feature>
<accession>A0A9W6M6F1</accession>
<dbReference type="Gene3D" id="3.50.50.60">
    <property type="entry name" value="FAD/NAD(P)-binding domain"/>
    <property type="match status" value="1"/>
</dbReference>
<dbReference type="AlphaFoldDB" id="A0A9W6M6F1"/>
<dbReference type="SUPFAM" id="SSF51905">
    <property type="entry name" value="FAD/NAD(P)-binding domain"/>
    <property type="match status" value="1"/>
</dbReference>
<gene>
    <name evidence="2" type="primary">hemY</name>
    <name evidence="2" type="ORF">GCM10017591_15410</name>
</gene>
<dbReference type="PANTHER" id="PTHR42923:SF3">
    <property type="entry name" value="PROTOPORPHYRINOGEN OXIDASE"/>
    <property type="match status" value="1"/>
</dbReference>
<dbReference type="RefSeq" id="WP_271202517.1">
    <property type="nucleotide sequence ID" value="NZ_BAAAUR010000001.1"/>
</dbReference>
<dbReference type="InterPro" id="IPR002937">
    <property type="entry name" value="Amino_oxidase"/>
</dbReference>
<dbReference type="EMBL" id="BSER01000009">
    <property type="protein sequence ID" value="GLJ95478.1"/>
    <property type="molecule type" value="Genomic_DNA"/>
</dbReference>
<organism evidence="2 3">
    <name type="scientific">Microbacterium dextranolyticum</name>
    <dbReference type="NCBI Taxonomy" id="36806"/>
    <lineage>
        <taxon>Bacteria</taxon>
        <taxon>Bacillati</taxon>
        <taxon>Actinomycetota</taxon>
        <taxon>Actinomycetes</taxon>
        <taxon>Micrococcales</taxon>
        <taxon>Microbacteriaceae</taxon>
        <taxon>Microbacterium</taxon>
    </lineage>
</organism>
<dbReference type="GO" id="GO:0016491">
    <property type="term" value="F:oxidoreductase activity"/>
    <property type="evidence" value="ECO:0007669"/>
    <property type="project" value="InterPro"/>
</dbReference>
<sequence>MTDADVLIVGAGIAGLTLAHDLARGGRRVVALEAADEPGGLLRRGRLAGIDLDLGAESFATRTDAVASLIADAALDLDVVSPRGGGAHLALAAPSRGDGAVRAPLPRRTVLGIPADPLAPDVVALIGTDAAARAATEIDLPALTRAELDAEPSLFDLVAERCGPRVAERLVDTLCRSVYSRPAAELRLSALNPAMWRAVQAHGSLTAAASEVAQTARAGAAVGGISGGMWRLPAALASAARAHGAAIRTGVVVDAVTGTGERVVVHTSAGSFTAPDVVVATGPAVAARLLGADTGIGSAAHGDAARRADPCPAPVRVVAAAVDHAGLDAFPVGSGVIVDPALASAAKALTHVNAKWDWADAATPSGRHLVRLSARDSAAAGLDTADDVARALSLLTGLDIRGGDVVDLVVQEWSDAVASGRTETLGRVAAERGLHLAGATAAGTGLASVIPHARALAAALLASSDAPEPTPSAAPTRSLA</sequence>
<protein>
    <submittedName>
        <fullName evidence="2">Protoporphyrinogen oxidase</fullName>
    </submittedName>
</protein>
<dbReference type="PANTHER" id="PTHR42923">
    <property type="entry name" value="PROTOPORPHYRINOGEN OXIDASE"/>
    <property type="match status" value="1"/>
</dbReference>